<name>A0AAE0S948_9BIVA</name>
<sequence length="927" mass="103191">MTDSKYFSTTKKGEIFEMKAELNSDKKEKKKEAVKKVIASMTVGKDVSALFPDVVNCMQTDNLELKKLVYLYLMNYAKSQPDMAIMAVNTFVKDCEDSNPLIRALAVRTMGCIRVDKITEYLCEPLRKCLKDEDPYVRKTAAVCVAKLHDINAQLVEDQGFLDLLKDLLSDSNPMVVANAVAAISEIMESSPTAAQVLELNTSTTNKLLTALNECTEWGQVFILDAISNSTPKEEREAQSICERVTPRLAHANAAVVLSAVRVVMKLMEMLEQTGDYYTTLLKKLSPPLVTLLSAEPEIQYVALRNINLIVQKRPEILKNEMKVFFVKYNDPIYVKLEKLDIMIRLTNPGNIAQVLAELKEYATEVDVDFVRKSVRAIGRCAIKVEQAAERCVSTLLDLIQTKVNYVVQEAIVVIKDIFRKYPNKYESIIATLCENLDTLDEPEARASMIWIIGEYAERIDNADELLESFLEGFQDENPQVQLQLLTAIVKLFLKRPTDTQELVQQVLSLATQDSDNPDLRDRGYIYWRLLSTDPAAAKEVVLAEKPLISEETDLIEPTLLDELICHIASLASVYHKPPSAFVEGKSGLRRVLPPRSQSGNVDEANVTAEVPQQQQPTVIPGADSLIGDLLDMDLGGPSMQQMYPPSVPTSQTPIQSSVAMDLLGEGLDSLLGPSTLGGDVLGGLGDIFGMPQSQSYVPPQEVWLPANKGKGLEIMGTFARKQNQIFMEITFTNKAMQNMGDFAIQFNKNSFGLMPAQPLHIRTPLPPNQSGSTSLPLSTNGPVQKMDPLTSLQVAVKNNIDVFYLSCLVPLHVMFVEDGEMDKRVFLATWKDIPSQNEVQFTINNVQHNGDTVSQKLRNNNIFTIAKRNVEGQDMLYQSLKLTNGIWVLAELKIQPGNPNFTLSLKGRAMDVYSGIHGAYETVLHN</sequence>
<evidence type="ECO:0000313" key="11">
    <source>
        <dbReference type="Proteomes" id="UP001195483"/>
    </source>
</evidence>
<evidence type="ECO:0000256" key="5">
    <source>
        <dbReference type="ARBA" id="ARBA00023136"/>
    </source>
</evidence>
<dbReference type="InterPro" id="IPR013037">
    <property type="entry name" value="Clathrin_b-adaptin_app_Ig-like"/>
</dbReference>
<reference evidence="10" key="3">
    <citation type="submission" date="2023-05" db="EMBL/GenBank/DDBJ databases">
        <authorList>
            <person name="Smith C.H."/>
        </authorList>
    </citation>
    <scope>NUCLEOTIDE SEQUENCE</scope>
    <source>
        <strain evidence="10">CHS0354</strain>
        <tissue evidence="10">Mantle</tissue>
    </source>
</reference>
<gene>
    <name evidence="10" type="ORF">CHS0354_014953</name>
</gene>
<dbReference type="PIRSF" id="PIRSF002291">
    <property type="entry name" value="AP_complex_beta"/>
    <property type="match status" value="1"/>
</dbReference>
<dbReference type="SUPFAM" id="SSF49348">
    <property type="entry name" value="Clathrin adaptor appendage domain"/>
    <property type="match status" value="1"/>
</dbReference>
<dbReference type="AlphaFoldDB" id="A0AAE0S948"/>
<dbReference type="Gene3D" id="1.25.10.10">
    <property type="entry name" value="Leucine-rich Repeat Variant"/>
    <property type="match status" value="1"/>
</dbReference>
<feature type="domain" description="Beta-adaptin appendage C-terminal subdomain" evidence="9">
    <location>
        <begin position="816"/>
        <end position="926"/>
    </location>
</feature>
<accession>A0AAE0S948</accession>
<dbReference type="GO" id="GO:0030276">
    <property type="term" value="F:clathrin binding"/>
    <property type="evidence" value="ECO:0007669"/>
    <property type="project" value="InterPro"/>
</dbReference>
<dbReference type="InterPro" id="IPR016024">
    <property type="entry name" value="ARM-type_fold"/>
</dbReference>
<protein>
    <recommendedName>
        <fullName evidence="7">AP complex subunit beta</fullName>
    </recommendedName>
</protein>
<dbReference type="InterPro" id="IPR008152">
    <property type="entry name" value="Clathrin_a/b/g-adaptin_app_Ig"/>
</dbReference>
<dbReference type="FunFam" id="2.60.40.1150:FF:000001">
    <property type="entry name" value="AP complex subunit beta"/>
    <property type="match status" value="1"/>
</dbReference>
<keyword evidence="5 7" id="KW-0472">Membrane</keyword>
<keyword evidence="2 7" id="KW-0813">Transport</keyword>
<dbReference type="GO" id="GO:0006886">
    <property type="term" value="P:intracellular protein transport"/>
    <property type="evidence" value="ECO:0007669"/>
    <property type="project" value="InterPro"/>
</dbReference>
<dbReference type="Pfam" id="PF01602">
    <property type="entry name" value="Adaptin_N"/>
    <property type="match status" value="1"/>
</dbReference>
<dbReference type="InterPro" id="IPR016342">
    <property type="entry name" value="AP_complex_bsu_1_2_4"/>
</dbReference>
<evidence type="ECO:0000313" key="10">
    <source>
        <dbReference type="EMBL" id="KAK3587080.1"/>
    </source>
</evidence>
<dbReference type="Proteomes" id="UP001195483">
    <property type="component" value="Unassembled WGS sequence"/>
</dbReference>
<feature type="domain" description="Clathrin adaptor alpha/beta/gamma-adaptin appendage Ig-like subdomain" evidence="8">
    <location>
        <begin position="697"/>
        <end position="807"/>
    </location>
</feature>
<dbReference type="SMART" id="SM00809">
    <property type="entry name" value="Alpha_adaptinC2"/>
    <property type="match status" value="1"/>
</dbReference>
<dbReference type="GO" id="GO:0016192">
    <property type="term" value="P:vesicle-mediated transport"/>
    <property type="evidence" value="ECO:0007669"/>
    <property type="project" value="InterPro"/>
</dbReference>
<organism evidence="10 11">
    <name type="scientific">Potamilus streckersoni</name>
    <dbReference type="NCBI Taxonomy" id="2493646"/>
    <lineage>
        <taxon>Eukaryota</taxon>
        <taxon>Metazoa</taxon>
        <taxon>Spiralia</taxon>
        <taxon>Lophotrochozoa</taxon>
        <taxon>Mollusca</taxon>
        <taxon>Bivalvia</taxon>
        <taxon>Autobranchia</taxon>
        <taxon>Heteroconchia</taxon>
        <taxon>Palaeoheterodonta</taxon>
        <taxon>Unionida</taxon>
        <taxon>Unionoidea</taxon>
        <taxon>Unionidae</taxon>
        <taxon>Ambleminae</taxon>
        <taxon>Lampsilini</taxon>
        <taxon>Potamilus</taxon>
    </lineage>
</organism>
<keyword evidence="11" id="KW-1185">Reference proteome</keyword>
<comment type="similarity">
    <text evidence="1 7">Belongs to the adaptor complexes large subunit family.</text>
</comment>
<dbReference type="InterPro" id="IPR011989">
    <property type="entry name" value="ARM-like"/>
</dbReference>
<dbReference type="GO" id="GO:0030131">
    <property type="term" value="C:clathrin adaptor complex"/>
    <property type="evidence" value="ECO:0007669"/>
    <property type="project" value="InterPro"/>
</dbReference>
<dbReference type="PANTHER" id="PTHR11134">
    <property type="entry name" value="ADAPTOR COMPLEX SUBUNIT BETA FAMILY MEMBER"/>
    <property type="match status" value="1"/>
</dbReference>
<dbReference type="Pfam" id="PF02883">
    <property type="entry name" value="Alpha_adaptinC2"/>
    <property type="match status" value="1"/>
</dbReference>
<dbReference type="InterPro" id="IPR009028">
    <property type="entry name" value="Coatomer/calthrin_app_sub_C"/>
</dbReference>
<dbReference type="InterPro" id="IPR002553">
    <property type="entry name" value="Clathrin/coatomer_adapt-like_N"/>
</dbReference>
<reference evidence="10" key="2">
    <citation type="journal article" date="2021" name="Genome Biol. Evol.">
        <title>Developing a high-quality reference genome for a parasitic bivalve with doubly uniparental inheritance (Bivalvia: Unionida).</title>
        <authorList>
            <person name="Smith C.H."/>
        </authorList>
    </citation>
    <scope>NUCLEOTIDE SEQUENCE</scope>
    <source>
        <strain evidence="10">CHS0354</strain>
        <tissue evidence="10">Mantle</tissue>
    </source>
</reference>
<dbReference type="SMART" id="SM01020">
    <property type="entry name" value="B2-adapt-app_C"/>
    <property type="match status" value="1"/>
</dbReference>
<evidence type="ECO:0000256" key="4">
    <source>
        <dbReference type="ARBA" id="ARBA00022990"/>
    </source>
</evidence>
<evidence type="ECO:0000256" key="6">
    <source>
        <dbReference type="ARBA" id="ARBA00029433"/>
    </source>
</evidence>
<evidence type="ECO:0000259" key="8">
    <source>
        <dbReference type="SMART" id="SM00809"/>
    </source>
</evidence>
<dbReference type="Gene3D" id="2.60.40.1150">
    <property type="match status" value="1"/>
</dbReference>
<evidence type="ECO:0000259" key="9">
    <source>
        <dbReference type="SMART" id="SM01020"/>
    </source>
</evidence>
<evidence type="ECO:0000256" key="3">
    <source>
        <dbReference type="ARBA" id="ARBA00022927"/>
    </source>
</evidence>
<keyword evidence="3 7" id="KW-0653">Protein transport</keyword>
<dbReference type="InterPro" id="IPR012295">
    <property type="entry name" value="TBP_dom_sf"/>
</dbReference>
<dbReference type="Pfam" id="PF09066">
    <property type="entry name" value="B2-adapt-app_C"/>
    <property type="match status" value="1"/>
</dbReference>
<dbReference type="InterPro" id="IPR015151">
    <property type="entry name" value="B-adaptin_app_sub_C"/>
</dbReference>
<dbReference type="SUPFAM" id="SSF48371">
    <property type="entry name" value="ARM repeat"/>
    <property type="match status" value="1"/>
</dbReference>
<dbReference type="FunFam" id="3.30.310.10:FF:000003">
    <property type="entry name" value="AP complex subunit beta"/>
    <property type="match status" value="1"/>
</dbReference>
<comment type="caution">
    <text evidence="10">The sequence shown here is derived from an EMBL/GenBank/DDBJ whole genome shotgun (WGS) entry which is preliminary data.</text>
</comment>
<evidence type="ECO:0000256" key="7">
    <source>
        <dbReference type="PIRNR" id="PIRNR002291"/>
    </source>
</evidence>
<evidence type="ECO:0000256" key="2">
    <source>
        <dbReference type="ARBA" id="ARBA00022448"/>
    </source>
</evidence>
<dbReference type="InterPro" id="IPR026739">
    <property type="entry name" value="AP_beta"/>
</dbReference>
<keyword evidence="4" id="KW-0007">Acetylation</keyword>
<comment type="subcellular location">
    <subcellularLocation>
        <location evidence="6">Endomembrane system</location>
        <topology evidence="6">Peripheral membrane protein</topology>
        <orientation evidence="6">Cytoplasmic side</orientation>
    </subcellularLocation>
</comment>
<proteinExistence type="inferred from homology"/>
<dbReference type="InterPro" id="IPR013041">
    <property type="entry name" value="Clathrin_app_Ig-like_sf"/>
</dbReference>
<evidence type="ECO:0000256" key="1">
    <source>
        <dbReference type="ARBA" id="ARBA00006613"/>
    </source>
</evidence>
<dbReference type="FunFam" id="1.25.10.10:FF:000002">
    <property type="entry name" value="AP complex subunit beta"/>
    <property type="match status" value="1"/>
</dbReference>
<dbReference type="EMBL" id="JAEAOA010000921">
    <property type="protein sequence ID" value="KAK3587080.1"/>
    <property type="molecule type" value="Genomic_DNA"/>
</dbReference>
<reference evidence="10" key="1">
    <citation type="journal article" date="2021" name="Genome Biol. Evol.">
        <title>A High-Quality Reference Genome for a Parasitic Bivalve with Doubly Uniparental Inheritance (Bivalvia: Unionida).</title>
        <authorList>
            <person name="Smith C.H."/>
        </authorList>
    </citation>
    <scope>NUCLEOTIDE SEQUENCE</scope>
    <source>
        <strain evidence="10">CHS0354</strain>
    </source>
</reference>
<dbReference type="SUPFAM" id="SSF55711">
    <property type="entry name" value="Subdomain of clathrin and coatomer appendage domain"/>
    <property type="match status" value="1"/>
</dbReference>
<dbReference type="GO" id="GO:0012505">
    <property type="term" value="C:endomembrane system"/>
    <property type="evidence" value="ECO:0007669"/>
    <property type="project" value="UniProtKB-SubCell"/>
</dbReference>
<dbReference type="Gene3D" id="3.30.310.10">
    <property type="entry name" value="TATA-Binding Protein"/>
    <property type="match status" value="1"/>
</dbReference>